<dbReference type="AlphaFoldDB" id="A0A1G6JBX9"/>
<dbReference type="Pfam" id="PF02417">
    <property type="entry name" value="Chromate_transp"/>
    <property type="match status" value="1"/>
</dbReference>
<organism evidence="8 9">
    <name type="scientific">Geotoga petraea</name>
    <dbReference type="NCBI Taxonomy" id="28234"/>
    <lineage>
        <taxon>Bacteria</taxon>
        <taxon>Thermotogati</taxon>
        <taxon>Thermotogota</taxon>
        <taxon>Thermotogae</taxon>
        <taxon>Petrotogales</taxon>
        <taxon>Petrotogaceae</taxon>
        <taxon>Geotoga</taxon>
    </lineage>
</organism>
<keyword evidence="4 7" id="KW-0812">Transmembrane</keyword>
<feature type="transmembrane region" description="Helical" evidence="7">
    <location>
        <begin position="74"/>
        <end position="95"/>
    </location>
</feature>
<feature type="transmembrane region" description="Helical" evidence="7">
    <location>
        <begin position="107"/>
        <end position="127"/>
    </location>
</feature>
<evidence type="ECO:0000313" key="8">
    <source>
        <dbReference type="EMBL" id="SDC16153.1"/>
    </source>
</evidence>
<feature type="transmembrane region" description="Helical" evidence="7">
    <location>
        <begin position="134"/>
        <end position="167"/>
    </location>
</feature>
<dbReference type="InterPro" id="IPR052518">
    <property type="entry name" value="CHR_Transporter"/>
</dbReference>
<evidence type="ECO:0000256" key="5">
    <source>
        <dbReference type="ARBA" id="ARBA00022989"/>
    </source>
</evidence>
<evidence type="ECO:0000256" key="7">
    <source>
        <dbReference type="SAM" id="Phobius"/>
    </source>
</evidence>
<name>A0A1G6JBX9_9BACT</name>
<dbReference type="PANTHER" id="PTHR43663">
    <property type="entry name" value="CHROMATE TRANSPORT PROTEIN-RELATED"/>
    <property type="match status" value="1"/>
</dbReference>
<keyword evidence="6 7" id="KW-0472">Membrane</keyword>
<comment type="similarity">
    <text evidence="2">Belongs to the chromate ion transporter (CHR) (TC 2.A.51) family.</text>
</comment>
<evidence type="ECO:0000256" key="2">
    <source>
        <dbReference type="ARBA" id="ARBA00005262"/>
    </source>
</evidence>
<dbReference type="STRING" id="28234.SAMN04488588_0481"/>
<keyword evidence="3" id="KW-1003">Cell membrane</keyword>
<evidence type="ECO:0000256" key="1">
    <source>
        <dbReference type="ARBA" id="ARBA00004651"/>
    </source>
</evidence>
<dbReference type="InterPro" id="IPR003370">
    <property type="entry name" value="Chromate_transpt"/>
</dbReference>
<evidence type="ECO:0000313" key="9">
    <source>
        <dbReference type="Proteomes" id="UP000199322"/>
    </source>
</evidence>
<dbReference type="GO" id="GO:0015109">
    <property type="term" value="F:chromate transmembrane transporter activity"/>
    <property type="evidence" value="ECO:0007669"/>
    <property type="project" value="InterPro"/>
</dbReference>
<keyword evidence="5 7" id="KW-1133">Transmembrane helix</keyword>
<gene>
    <name evidence="8" type="ORF">SAMN04488588_0481</name>
</gene>
<dbReference type="EMBL" id="FMYV01000002">
    <property type="protein sequence ID" value="SDC16153.1"/>
    <property type="molecule type" value="Genomic_DNA"/>
</dbReference>
<evidence type="ECO:0000256" key="3">
    <source>
        <dbReference type="ARBA" id="ARBA00022475"/>
    </source>
</evidence>
<dbReference type="RefSeq" id="WP_091402506.1">
    <property type="nucleotide sequence ID" value="NZ_FMYV01000002.1"/>
</dbReference>
<dbReference type="Proteomes" id="UP000199322">
    <property type="component" value="Unassembled WGS sequence"/>
</dbReference>
<evidence type="ECO:0000256" key="4">
    <source>
        <dbReference type="ARBA" id="ARBA00022692"/>
    </source>
</evidence>
<comment type="subcellular location">
    <subcellularLocation>
        <location evidence="1">Cell membrane</location>
        <topology evidence="1">Multi-pass membrane protein</topology>
    </subcellularLocation>
</comment>
<protein>
    <submittedName>
        <fullName evidence="8">Chromate transporter</fullName>
    </submittedName>
</protein>
<sequence>MLKLFFIFFRISALTLGGGYAMVPVMMKSLSSSNLLEKDQFEKILVLAQSLPGPIAFNLAWLSGKQINGVKGAIVSSIAVLTPPFFGIVLISSILKQYSDNPYVSGFIKGAYASLIGMIAGLLIQIIKGTKFKFYNILVIVLAIIAIFFYSDFTILIFFLSILFFYLTNKGYDKND</sequence>
<dbReference type="PANTHER" id="PTHR43663:SF2">
    <property type="entry name" value="CHROMATE TRANSPORT PROTEIN-RELATED"/>
    <property type="match status" value="1"/>
</dbReference>
<evidence type="ECO:0000256" key="6">
    <source>
        <dbReference type="ARBA" id="ARBA00023136"/>
    </source>
</evidence>
<dbReference type="GO" id="GO:0005886">
    <property type="term" value="C:plasma membrane"/>
    <property type="evidence" value="ECO:0007669"/>
    <property type="project" value="UniProtKB-SubCell"/>
</dbReference>
<keyword evidence="9" id="KW-1185">Reference proteome</keyword>
<proteinExistence type="inferred from homology"/>
<reference evidence="8 9" key="1">
    <citation type="submission" date="2016-10" db="EMBL/GenBank/DDBJ databases">
        <authorList>
            <person name="de Groot N.N."/>
        </authorList>
    </citation>
    <scope>NUCLEOTIDE SEQUENCE [LARGE SCALE GENOMIC DNA]</scope>
    <source>
        <strain evidence="8 9">WG14</strain>
    </source>
</reference>
<accession>A0A1G6JBX9</accession>